<dbReference type="SUPFAM" id="SSF56112">
    <property type="entry name" value="Protein kinase-like (PK-like)"/>
    <property type="match status" value="1"/>
</dbReference>
<accession>A0ABQ5JWS0</accession>
<dbReference type="InterPro" id="IPR011009">
    <property type="entry name" value="Kinase-like_dom_sf"/>
</dbReference>
<comment type="caution">
    <text evidence="1">The sequence shown here is derived from an EMBL/GenBank/DDBJ whole genome shotgun (WGS) entry which is preliminary data.</text>
</comment>
<dbReference type="Proteomes" id="UP001057375">
    <property type="component" value="Unassembled WGS sequence"/>
</dbReference>
<proteinExistence type="predicted"/>
<evidence type="ECO:0000313" key="2">
    <source>
        <dbReference type="Proteomes" id="UP001057375"/>
    </source>
</evidence>
<name>A0ABQ5JWS0_9EUKA</name>
<keyword evidence="2" id="KW-1185">Reference proteome</keyword>
<sequence length="127" mass="14700">TLLHLWQGQSPYAGMSEMQIIAHTLDGKILIPDDMPSDLKMLVRGLTAYDKKKRLTYDDVSKWCKGFDISDRIDMGSEFKRRYLTNREYNFKGEIVESINDLSVVATRSMDLWDEAKKRFSSGLLDE</sequence>
<evidence type="ECO:0000313" key="1">
    <source>
        <dbReference type="EMBL" id="GKT20232.1"/>
    </source>
</evidence>
<gene>
    <name evidence="1" type="ORF">ADUPG1_004392</name>
</gene>
<keyword evidence="1" id="KW-0418">Kinase</keyword>
<protein>
    <submittedName>
        <fullName evidence="1">Protein kinase</fullName>
    </submittedName>
</protein>
<dbReference type="Gene3D" id="1.10.510.10">
    <property type="entry name" value="Transferase(Phosphotransferase) domain 1"/>
    <property type="match status" value="1"/>
</dbReference>
<dbReference type="GO" id="GO:0016301">
    <property type="term" value="F:kinase activity"/>
    <property type="evidence" value="ECO:0007669"/>
    <property type="project" value="UniProtKB-KW"/>
</dbReference>
<reference evidence="1" key="1">
    <citation type="submission" date="2022-03" db="EMBL/GenBank/DDBJ databases">
        <title>Draft genome sequence of Aduncisulcus paluster, a free-living microaerophilic Fornicata.</title>
        <authorList>
            <person name="Yuyama I."/>
            <person name="Kume K."/>
            <person name="Tamura T."/>
            <person name="Inagaki Y."/>
            <person name="Hashimoto T."/>
        </authorList>
    </citation>
    <scope>NUCLEOTIDE SEQUENCE</scope>
    <source>
        <strain evidence="1">NY0171</strain>
    </source>
</reference>
<feature type="non-terminal residue" evidence="1">
    <location>
        <position position="1"/>
    </location>
</feature>
<feature type="non-terminal residue" evidence="1">
    <location>
        <position position="127"/>
    </location>
</feature>
<dbReference type="EMBL" id="BQXS01006520">
    <property type="protein sequence ID" value="GKT20232.1"/>
    <property type="molecule type" value="Genomic_DNA"/>
</dbReference>
<organism evidence="1 2">
    <name type="scientific">Aduncisulcus paluster</name>
    <dbReference type="NCBI Taxonomy" id="2918883"/>
    <lineage>
        <taxon>Eukaryota</taxon>
        <taxon>Metamonada</taxon>
        <taxon>Carpediemonas-like organisms</taxon>
        <taxon>Aduncisulcus</taxon>
    </lineage>
</organism>
<keyword evidence="1" id="KW-0808">Transferase</keyword>